<dbReference type="InterPro" id="IPR035992">
    <property type="entry name" value="Ricin_B-like_lectins"/>
</dbReference>
<organism evidence="2 3">
    <name type="scientific">Lentzea atacamensis</name>
    <dbReference type="NCBI Taxonomy" id="531938"/>
    <lineage>
        <taxon>Bacteria</taxon>
        <taxon>Bacillati</taxon>
        <taxon>Actinomycetota</taxon>
        <taxon>Actinomycetes</taxon>
        <taxon>Pseudonocardiales</taxon>
        <taxon>Pseudonocardiaceae</taxon>
        <taxon>Lentzea</taxon>
    </lineage>
</organism>
<gene>
    <name evidence="2" type="ORF">C8D88_106263</name>
</gene>
<dbReference type="GO" id="GO:0030246">
    <property type="term" value="F:carbohydrate binding"/>
    <property type="evidence" value="ECO:0007669"/>
    <property type="project" value="UniProtKB-KW"/>
</dbReference>
<comment type="caution">
    <text evidence="2">The sequence shown here is derived from an EMBL/GenBank/DDBJ whole genome shotgun (WGS) entry which is preliminary data.</text>
</comment>
<keyword evidence="2" id="KW-0430">Lectin</keyword>
<dbReference type="InterPro" id="IPR000772">
    <property type="entry name" value="Ricin_B_lectin"/>
</dbReference>
<sequence>MDVNANGTITGVQSGKCLEANGQSTGNGTKLQLWDCWGGANQQWNLIP</sequence>
<proteinExistence type="predicted"/>
<dbReference type="Gene3D" id="2.80.10.50">
    <property type="match status" value="1"/>
</dbReference>
<dbReference type="PROSITE" id="PS50231">
    <property type="entry name" value="RICIN_B_LECTIN"/>
    <property type="match status" value="1"/>
</dbReference>
<protein>
    <submittedName>
        <fullName evidence="2">Ricin-type beta-trefoil lectin protein</fullName>
    </submittedName>
</protein>
<dbReference type="EMBL" id="QGHB01000006">
    <property type="protein sequence ID" value="PWK85635.1"/>
    <property type="molecule type" value="Genomic_DNA"/>
</dbReference>
<dbReference type="Pfam" id="PF14200">
    <property type="entry name" value="RicinB_lectin_2"/>
    <property type="match status" value="1"/>
</dbReference>
<dbReference type="AlphaFoldDB" id="A0A316HZ17"/>
<evidence type="ECO:0000259" key="1">
    <source>
        <dbReference type="Pfam" id="PF14200"/>
    </source>
</evidence>
<dbReference type="RefSeq" id="WP_233439724.1">
    <property type="nucleotide sequence ID" value="NZ_QGHB01000006.1"/>
</dbReference>
<feature type="domain" description="Ricin B lectin" evidence="1">
    <location>
        <begin position="8"/>
        <end position="46"/>
    </location>
</feature>
<name>A0A316HZ17_9PSEU</name>
<dbReference type="SUPFAM" id="SSF50370">
    <property type="entry name" value="Ricin B-like lectins"/>
    <property type="match status" value="1"/>
</dbReference>
<evidence type="ECO:0000313" key="2">
    <source>
        <dbReference type="EMBL" id="PWK85635.1"/>
    </source>
</evidence>
<accession>A0A316HZ17</accession>
<reference evidence="2 3" key="1">
    <citation type="submission" date="2018-05" db="EMBL/GenBank/DDBJ databases">
        <title>Genomic Encyclopedia of Type Strains, Phase IV (KMG-IV): sequencing the most valuable type-strain genomes for metagenomic binning, comparative biology and taxonomic classification.</title>
        <authorList>
            <person name="Goeker M."/>
        </authorList>
    </citation>
    <scope>NUCLEOTIDE SEQUENCE [LARGE SCALE GENOMIC DNA]</scope>
    <source>
        <strain evidence="2 3">DSM 45480</strain>
    </source>
</reference>
<dbReference type="Proteomes" id="UP000246005">
    <property type="component" value="Unassembled WGS sequence"/>
</dbReference>
<evidence type="ECO:0000313" key="3">
    <source>
        <dbReference type="Proteomes" id="UP000246005"/>
    </source>
</evidence>